<evidence type="ECO:0000256" key="3">
    <source>
        <dbReference type="ARBA" id="ARBA00007723"/>
    </source>
</evidence>
<dbReference type="InterPro" id="IPR032678">
    <property type="entry name" value="tRNA-synt_1_cat_dom"/>
</dbReference>
<dbReference type="InterPro" id="IPR017812">
    <property type="entry name" value="Mycothiol_ligase_MshC"/>
</dbReference>
<dbReference type="EC" id="6.3.1.13" evidence="5"/>
<dbReference type="PANTHER" id="PTHR10890:SF3">
    <property type="entry name" value="CYSTEINE--TRNA LIGASE, CYTOPLASMIC"/>
    <property type="match status" value="1"/>
</dbReference>
<reference evidence="15 16" key="1">
    <citation type="submission" date="2017-02" db="EMBL/GenBank/DDBJ databases">
        <authorList>
            <person name="Peterson S.W."/>
        </authorList>
    </citation>
    <scope>NUCLEOTIDE SEQUENCE [LARGE SCALE GENOMIC DNA]</scope>
    <source>
        <strain evidence="15 16">LSP_Lj1</strain>
    </source>
</reference>
<evidence type="ECO:0000256" key="12">
    <source>
        <dbReference type="ARBA" id="ARBA00033376"/>
    </source>
</evidence>
<evidence type="ECO:0000256" key="11">
    <source>
        <dbReference type="ARBA" id="ARBA00022840"/>
    </source>
</evidence>
<evidence type="ECO:0000256" key="13">
    <source>
        <dbReference type="ARBA" id="ARBA00048350"/>
    </source>
</evidence>
<dbReference type="GO" id="GO:0005524">
    <property type="term" value="F:ATP binding"/>
    <property type="evidence" value="ECO:0007669"/>
    <property type="project" value="UniProtKB-KW"/>
</dbReference>
<dbReference type="AlphaFoldDB" id="A0A1R4JE44"/>
<comment type="similarity">
    <text evidence="3">Belongs to the class-I aminoacyl-tRNA synthetase family. MshC subfamily.</text>
</comment>
<evidence type="ECO:0000313" key="16">
    <source>
        <dbReference type="Proteomes" id="UP000188342"/>
    </source>
</evidence>
<dbReference type="GO" id="GO:0010125">
    <property type="term" value="P:mycothiol biosynthetic process"/>
    <property type="evidence" value="ECO:0007669"/>
    <property type="project" value="InterPro"/>
</dbReference>
<dbReference type="GO" id="GO:0046872">
    <property type="term" value="F:metal ion binding"/>
    <property type="evidence" value="ECO:0007669"/>
    <property type="project" value="UniProtKB-KW"/>
</dbReference>
<evidence type="ECO:0000256" key="8">
    <source>
        <dbReference type="ARBA" id="ARBA00022723"/>
    </source>
</evidence>
<keyword evidence="16" id="KW-1185">Reference proteome</keyword>
<dbReference type="GO" id="GO:0005829">
    <property type="term" value="C:cytosol"/>
    <property type="evidence" value="ECO:0007669"/>
    <property type="project" value="TreeGrafter"/>
</dbReference>
<dbReference type="NCBIfam" id="TIGR03447">
    <property type="entry name" value="mycothiol_MshC"/>
    <property type="match status" value="1"/>
</dbReference>
<keyword evidence="11" id="KW-0067">ATP-binding</keyword>
<dbReference type="InterPro" id="IPR014729">
    <property type="entry name" value="Rossmann-like_a/b/a_fold"/>
</dbReference>
<evidence type="ECO:0000259" key="14">
    <source>
        <dbReference type="Pfam" id="PF01406"/>
    </source>
</evidence>
<keyword evidence="7 15" id="KW-0436">Ligase</keyword>
<evidence type="ECO:0000256" key="2">
    <source>
        <dbReference type="ARBA" id="ARBA00003679"/>
    </source>
</evidence>
<dbReference type="GO" id="GO:0035446">
    <property type="term" value="F:cysteine-glucosaminylinositol ligase activity"/>
    <property type="evidence" value="ECO:0007669"/>
    <property type="project" value="UniProtKB-EC"/>
</dbReference>
<dbReference type="Pfam" id="PF01406">
    <property type="entry name" value="tRNA-synt_1e"/>
    <property type="match status" value="1"/>
</dbReference>
<dbReference type="Gene3D" id="1.20.120.640">
    <property type="entry name" value="Anticodon-binding domain of a subclass of class I aminoacyl-tRNA synthetases"/>
    <property type="match status" value="1"/>
</dbReference>
<evidence type="ECO:0000256" key="6">
    <source>
        <dbReference type="ARBA" id="ARBA00020068"/>
    </source>
</evidence>
<keyword evidence="10" id="KW-0862">Zinc</keyword>
<keyword evidence="9" id="KW-0547">Nucleotide-binding</keyword>
<dbReference type="Gene3D" id="3.40.50.620">
    <property type="entry name" value="HUPs"/>
    <property type="match status" value="1"/>
</dbReference>
<comment type="function">
    <text evidence="2">Catalyzes the ATP-dependent condensation of GlcN-Ins and L-cysteine to form L-Cys-GlcN-Ins.</text>
</comment>
<evidence type="ECO:0000256" key="1">
    <source>
        <dbReference type="ARBA" id="ARBA00001947"/>
    </source>
</evidence>
<dbReference type="PRINTS" id="PR00983">
    <property type="entry name" value="TRNASYNTHCYS"/>
</dbReference>
<dbReference type="PANTHER" id="PTHR10890">
    <property type="entry name" value="CYSTEINYL-TRNA SYNTHETASE"/>
    <property type="match status" value="1"/>
</dbReference>
<evidence type="ECO:0000256" key="7">
    <source>
        <dbReference type="ARBA" id="ARBA00022598"/>
    </source>
</evidence>
<keyword evidence="8" id="KW-0479">Metal-binding</keyword>
<comment type="catalytic activity">
    <reaction evidence="13">
        <text>1D-myo-inositol 2-amino-2-deoxy-alpha-D-glucopyranoside + L-cysteine + ATP = 1D-myo-inositol 2-(L-cysteinylamino)-2-deoxy-alpha-D-glucopyranoside + AMP + diphosphate + H(+)</text>
        <dbReference type="Rhea" id="RHEA:26176"/>
        <dbReference type="ChEBI" id="CHEBI:15378"/>
        <dbReference type="ChEBI" id="CHEBI:30616"/>
        <dbReference type="ChEBI" id="CHEBI:33019"/>
        <dbReference type="ChEBI" id="CHEBI:35235"/>
        <dbReference type="ChEBI" id="CHEBI:58886"/>
        <dbReference type="ChEBI" id="CHEBI:58887"/>
        <dbReference type="ChEBI" id="CHEBI:456215"/>
        <dbReference type="EC" id="6.3.1.13"/>
    </reaction>
</comment>
<dbReference type="InterPro" id="IPR024909">
    <property type="entry name" value="Cys-tRNA/MSH_ligase"/>
</dbReference>
<dbReference type="GO" id="GO:0004817">
    <property type="term" value="F:cysteine-tRNA ligase activity"/>
    <property type="evidence" value="ECO:0007669"/>
    <property type="project" value="TreeGrafter"/>
</dbReference>
<evidence type="ECO:0000256" key="9">
    <source>
        <dbReference type="ARBA" id="ARBA00022741"/>
    </source>
</evidence>
<gene>
    <name evidence="15" type="ORF">FM114_07080</name>
</gene>
<protein>
    <recommendedName>
        <fullName evidence="6">L-cysteine:1D-myo-inositol 2-amino-2-deoxy-alpha-D-glucopyranoside ligase</fullName>
        <ecNumber evidence="5">6.3.1.13</ecNumber>
    </recommendedName>
    <alternativeName>
        <fullName evidence="12">Mycothiol ligase</fullName>
    </alternativeName>
</protein>
<dbReference type="EMBL" id="FUKQ01000026">
    <property type="protein sequence ID" value="SJN30380.1"/>
    <property type="molecule type" value="Genomic_DNA"/>
</dbReference>
<sequence length="383" mass="41976">MEAGPEQGTARLYVCGITPYDATHLGHANTYVTFDLLNRVWRDLGLQVRYAQNVTDVDDPLLERAAATGQDWTELAQDQTQLFRTDMEALRVLPPDAYVGAVESIPQVVALLESMKDSATLYQVDDPDYPDWYFRCEMAPGFGQVGNLDEQQMVTRFTEMGGDPQRPGKHHPLDCLVWRMERPGEPAWESSLGRGRPGWHIECTAIALDALGKHFDVQGGGSDLAFPHHEMCAAEGSVATGEPFAQVYLHSGMVALDGEKMSKSKGNLELVSRLRAQGHDPMAIRLALLGHHYRSNWEWTAEDLATAEQRLAIWREAVGLDAALDARPVIEQARTALRTDMDAPAALAAIDAWAQASLALDGDDHEAPGHIAAFADAVLGIAL</sequence>
<evidence type="ECO:0000256" key="4">
    <source>
        <dbReference type="ARBA" id="ARBA00011245"/>
    </source>
</evidence>
<comment type="cofactor">
    <cofactor evidence="1">
        <name>Zn(2+)</name>
        <dbReference type="ChEBI" id="CHEBI:29105"/>
    </cofactor>
</comment>
<evidence type="ECO:0000313" key="15">
    <source>
        <dbReference type="EMBL" id="SJN30380.1"/>
    </source>
</evidence>
<dbReference type="CDD" id="cd00672">
    <property type="entry name" value="CysRS_core"/>
    <property type="match status" value="1"/>
</dbReference>
<proteinExistence type="inferred from homology"/>
<name>A0A1R4JE44_9ACTN</name>
<dbReference type="STRING" id="1255658.FM114_07080"/>
<dbReference type="SUPFAM" id="SSF52374">
    <property type="entry name" value="Nucleotidylyl transferase"/>
    <property type="match status" value="1"/>
</dbReference>
<accession>A0A1R4JE44</accession>
<organism evidence="15 16">
    <name type="scientific">Luteococcus japonicus LSP_Lj1</name>
    <dbReference type="NCBI Taxonomy" id="1255658"/>
    <lineage>
        <taxon>Bacteria</taxon>
        <taxon>Bacillati</taxon>
        <taxon>Actinomycetota</taxon>
        <taxon>Actinomycetes</taxon>
        <taxon>Propionibacteriales</taxon>
        <taxon>Propionibacteriaceae</taxon>
        <taxon>Luteococcus</taxon>
    </lineage>
</organism>
<dbReference type="Proteomes" id="UP000188342">
    <property type="component" value="Unassembled WGS sequence"/>
</dbReference>
<comment type="subunit">
    <text evidence="4">Monomer.</text>
</comment>
<evidence type="ECO:0000256" key="5">
    <source>
        <dbReference type="ARBA" id="ARBA00012088"/>
    </source>
</evidence>
<evidence type="ECO:0000256" key="10">
    <source>
        <dbReference type="ARBA" id="ARBA00022833"/>
    </source>
</evidence>
<feature type="domain" description="tRNA synthetases class I catalytic" evidence="14">
    <location>
        <begin position="6"/>
        <end position="308"/>
    </location>
</feature>
<dbReference type="GO" id="GO:0006423">
    <property type="term" value="P:cysteinyl-tRNA aminoacylation"/>
    <property type="evidence" value="ECO:0007669"/>
    <property type="project" value="TreeGrafter"/>
</dbReference>